<proteinExistence type="predicted"/>
<evidence type="ECO:0000313" key="1">
    <source>
        <dbReference type="EMBL" id="MBT1446376.1"/>
    </source>
</evidence>
<protein>
    <recommendedName>
        <fullName evidence="3">Very short patch repair endonuclease</fullName>
    </recommendedName>
</protein>
<keyword evidence="2" id="KW-1185">Reference proteome</keyword>
<name>A0ABS5V7H3_9GAMM</name>
<gene>
    <name evidence="1" type="ORF">KJI95_17925</name>
</gene>
<dbReference type="Gene3D" id="3.40.960.10">
    <property type="entry name" value="VSR Endonuclease"/>
    <property type="match status" value="1"/>
</dbReference>
<evidence type="ECO:0000313" key="2">
    <source>
        <dbReference type="Proteomes" id="UP001195903"/>
    </source>
</evidence>
<reference evidence="1 2" key="1">
    <citation type="submission" date="2021-05" db="EMBL/GenBank/DDBJ databases">
        <title>Shewanella sp. JM162201.</title>
        <authorList>
            <person name="Xu S."/>
            <person name="Li A."/>
        </authorList>
    </citation>
    <scope>NUCLEOTIDE SEQUENCE [LARGE SCALE GENOMIC DNA]</scope>
    <source>
        <strain evidence="1 2">JM162201</strain>
    </source>
</reference>
<accession>A0ABS5V7H3</accession>
<dbReference type="InterPro" id="IPR011335">
    <property type="entry name" value="Restrct_endonuc-II-like"/>
</dbReference>
<dbReference type="EMBL" id="JAHEPS010000011">
    <property type="protein sequence ID" value="MBT1446376.1"/>
    <property type="molecule type" value="Genomic_DNA"/>
</dbReference>
<dbReference type="SUPFAM" id="SSF52980">
    <property type="entry name" value="Restriction endonuclease-like"/>
    <property type="match status" value="1"/>
</dbReference>
<comment type="caution">
    <text evidence="1">The sequence shown here is derived from an EMBL/GenBank/DDBJ whole genome shotgun (WGS) entry which is preliminary data.</text>
</comment>
<sequence>MIWFSPFSPIKSRAVIFVNGCFWHMHQCRFFQFPVSSSTKGRGPQWWREKLIGNRQRDLENIEKCRELGWRVLLLWECALKGTEKLPELQVLQEITQWLESGSHYLEIPFPSHENTQNS</sequence>
<organism evidence="1 2">
    <name type="scientific">Shewanella jiangmenensis</name>
    <dbReference type="NCBI Taxonomy" id="2837387"/>
    <lineage>
        <taxon>Bacteria</taxon>
        <taxon>Pseudomonadati</taxon>
        <taxon>Pseudomonadota</taxon>
        <taxon>Gammaproteobacteria</taxon>
        <taxon>Alteromonadales</taxon>
        <taxon>Shewanellaceae</taxon>
        <taxon>Shewanella</taxon>
    </lineage>
</organism>
<dbReference type="Proteomes" id="UP001195903">
    <property type="component" value="Unassembled WGS sequence"/>
</dbReference>
<evidence type="ECO:0008006" key="3">
    <source>
        <dbReference type="Google" id="ProtNLM"/>
    </source>
</evidence>